<evidence type="ECO:0000256" key="5">
    <source>
        <dbReference type="SAM" id="Phobius"/>
    </source>
</evidence>
<dbReference type="InterPro" id="IPR000412">
    <property type="entry name" value="ABC_2_transport"/>
</dbReference>
<gene>
    <name evidence="7" type="ORF">MFLO_15386</name>
</gene>
<evidence type="ECO:0000313" key="7">
    <source>
        <dbReference type="EMBL" id="EUJ25457.1"/>
    </source>
</evidence>
<feature type="domain" description="ABC-2 type transporter transmembrane" evidence="6">
    <location>
        <begin position="6"/>
        <end position="218"/>
    </location>
</feature>
<evidence type="ECO:0000313" key="8">
    <source>
        <dbReference type="Proteomes" id="UP000019249"/>
    </source>
</evidence>
<dbReference type="RefSeq" id="WP_206538348.1">
    <property type="nucleotide sequence ID" value="NZ_AODF01000048.1"/>
</dbReference>
<keyword evidence="3 5" id="KW-1133">Transmembrane helix</keyword>
<feature type="transmembrane region" description="Helical" evidence="5">
    <location>
        <begin position="102"/>
        <end position="129"/>
    </location>
</feature>
<dbReference type="EMBL" id="AODF01000048">
    <property type="protein sequence ID" value="EUJ25457.1"/>
    <property type="molecule type" value="Genomic_DNA"/>
</dbReference>
<name>A0ABN0RBI0_9LIST</name>
<evidence type="ECO:0000259" key="6">
    <source>
        <dbReference type="Pfam" id="PF01061"/>
    </source>
</evidence>
<comment type="subcellular location">
    <subcellularLocation>
        <location evidence="1">Membrane</location>
        <topology evidence="1">Multi-pass membrane protein</topology>
    </subcellularLocation>
</comment>
<keyword evidence="8" id="KW-1185">Reference proteome</keyword>
<comment type="caution">
    <text evidence="7">The sequence shown here is derived from an EMBL/GenBank/DDBJ whole genome shotgun (WGS) entry which is preliminary data.</text>
</comment>
<evidence type="ECO:0000256" key="4">
    <source>
        <dbReference type="ARBA" id="ARBA00023136"/>
    </source>
</evidence>
<dbReference type="PIRSF" id="PIRSF006648">
    <property type="entry name" value="DrrB"/>
    <property type="match status" value="1"/>
</dbReference>
<evidence type="ECO:0000256" key="3">
    <source>
        <dbReference type="ARBA" id="ARBA00022989"/>
    </source>
</evidence>
<proteinExistence type="predicted"/>
<evidence type="ECO:0000256" key="2">
    <source>
        <dbReference type="ARBA" id="ARBA00022692"/>
    </source>
</evidence>
<feature type="transmembrane region" description="Helical" evidence="5">
    <location>
        <begin position="169"/>
        <end position="190"/>
    </location>
</feature>
<organism evidence="7 8">
    <name type="scientific">Listeria floridensis FSL S10-1187</name>
    <dbReference type="NCBI Taxonomy" id="1265817"/>
    <lineage>
        <taxon>Bacteria</taxon>
        <taxon>Bacillati</taxon>
        <taxon>Bacillota</taxon>
        <taxon>Bacilli</taxon>
        <taxon>Bacillales</taxon>
        <taxon>Listeriaceae</taxon>
        <taxon>Listeria</taxon>
    </lineage>
</organism>
<accession>A0ABN0RBI0</accession>
<dbReference type="Pfam" id="PF01061">
    <property type="entry name" value="ABC2_membrane"/>
    <property type="match status" value="1"/>
</dbReference>
<dbReference type="PANTHER" id="PTHR43229:SF2">
    <property type="entry name" value="NODULATION PROTEIN J"/>
    <property type="match status" value="1"/>
</dbReference>
<dbReference type="Proteomes" id="UP000019249">
    <property type="component" value="Unassembled WGS sequence"/>
</dbReference>
<keyword evidence="4 5" id="KW-0472">Membrane</keyword>
<protein>
    <submittedName>
        <fullName evidence="7">ABC transporter permease</fullName>
    </submittedName>
</protein>
<feature type="transmembrane region" description="Helical" evidence="5">
    <location>
        <begin position="21"/>
        <end position="41"/>
    </location>
</feature>
<evidence type="ECO:0000256" key="1">
    <source>
        <dbReference type="ARBA" id="ARBA00004141"/>
    </source>
</evidence>
<dbReference type="PANTHER" id="PTHR43229">
    <property type="entry name" value="NODULATION PROTEIN J"/>
    <property type="match status" value="1"/>
</dbReference>
<feature type="transmembrane region" description="Helical" evidence="5">
    <location>
        <begin position="61"/>
        <end position="82"/>
    </location>
</feature>
<keyword evidence="2 5" id="KW-0812">Transmembrane</keyword>
<reference evidence="7 8" key="1">
    <citation type="journal article" date="2014" name="Int. J. Syst. Evol. Microbiol.">
        <title>Listeria floridensis sp. nov., Listeria aquatica sp. nov., Listeria cornellensis sp. nov., Listeria riparia sp. nov. and Listeria grandensis sp. nov., from agricultural and natural environments.</title>
        <authorList>
            <person name="den Bakker H.C."/>
            <person name="Warchocki S."/>
            <person name="Wright E.M."/>
            <person name="Allred A.F."/>
            <person name="Ahlstrom C."/>
            <person name="Manuel C.S."/>
            <person name="Stasiewicz M.J."/>
            <person name="Burrell A."/>
            <person name="Roof S."/>
            <person name="Strawn L."/>
            <person name="Fortes E.D."/>
            <person name="Nightingale K.K."/>
            <person name="Kephart D."/>
            <person name="Wiedmann M."/>
        </authorList>
    </citation>
    <scope>NUCLEOTIDE SEQUENCE [LARGE SCALE GENOMIC DNA]</scope>
    <source>
        <strain evidence="7 8">FSL S10-1187</strain>
    </source>
</reference>
<feature type="transmembrane region" description="Helical" evidence="5">
    <location>
        <begin position="141"/>
        <end position="162"/>
    </location>
</feature>
<sequence length="221" mass="24391">MKALKQLFVLTKRIIKQNITDVDTIITVIGTPIFMLLFFVYVFGGNITVGGETDMKAYLEYALPGFLLITMTMGSAYTAMRINVDKNKGFLNRLHSLPIKRWIVLGSHVTASVIFMLLAEIIVLLVGVMMGYRTEASLVDWLIFLGLSALFAFAITLLAIPFSLKAKGYAGAGGFSYILLMLLFISSALMPTKGMAKPVQLFADYQPMTPIVETARALFKP</sequence>
<dbReference type="InterPro" id="IPR013525">
    <property type="entry name" value="ABC2_TM"/>
</dbReference>
<dbReference type="InterPro" id="IPR051784">
    <property type="entry name" value="Nod_factor_ABC_transporter"/>
</dbReference>